<protein>
    <recommendedName>
        <fullName evidence="4">DUF4760 domain-containing protein</fullName>
    </recommendedName>
</protein>
<feature type="transmembrane region" description="Helical" evidence="1">
    <location>
        <begin position="6"/>
        <end position="22"/>
    </location>
</feature>
<keyword evidence="1" id="KW-0812">Transmembrane</keyword>
<accession>A0A1Y6EDR4</accession>
<dbReference type="Proteomes" id="UP000194450">
    <property type="component" value="Unassembled WGS sequence"/>
</dbReference>
<name>A0A1Y6EDR4_9GAMM</name>
<keyword evidence="1" id="KW-0472">Membrane</keyword>
<evidence type="ECO:0000313" key="2">
    <source>
        <dbReference type="EMBL" id="SMQ59311.1"/>
    </source>
</evidence>
<dbReference type="AlphaFoldDB" id="A0A1Y6EDR4"/>
<keyword evidence="3" id="KW-1185">Reference proteome</keyword>
<dbReference type="Pfam" id="PF15956">
    <property type="entry name" value="DUF4760"/>
    <property type="match status" value="1"/>
</dbReference>
<evidence type="ECO:0000313" key="3">
    <source>
        <dbReference type="Proteomes" id="UP000194450"/>
    </source>
</evidence>
<evidence type="ECO:0008006" key="4">
    <source>
        <dbReference type="Google" id="ProtNLM"/>
    </source>
</evidence>
<sequence>MPVTIYIISIAAAALMAYLGIVNQREVNRKRAAIDMLASLEADKEFQDAAEAFRDVRDGKGGLLAMSQLLERVTGGSEKALKSQQFLIDNYLNQCELLCIGIYYGAIDELIMFKWMRGSLVHDWHASKDYVYAIRESSGNDNIFEYLEKFGKAWNGPLDPKKIDGVEYKICFVTRKDNPYDLLNGKGKPDVTQGSFFRFRTRR</sequence>
<proteinExistence type="predicted"/>
<evidence type="ECO:0000256" key="1">
    <source>
        <dbReference type="SAM" id="Phobius"/>
    </source>
</evidence>
<gene>
    <name evidence="2" type="ORF">SAMN06297229_0246</name>
</gene>
<dbReference type="InterPro" id="IPR031876">
    <property type="entry name" value="DUF4760"/>
</dbReference>
<keyword evidence="1" id="KW-1133">Transmembrane helix</keyword>
<dbReference type="RefSeq" id="WP_159454929.1">
    <property type="nucleotide sequence ID" value="NZ_FXWH01000001.1"/>
</dbReference>
<reference evidence="3" key="1">
    <citation type="submission" date="2017-04" db="EMBL/GenBank/DDBJ databases">
        <authorList>
            <person name="Varghese N."/>
            <person name="Submissions S."/>
        </authorList>
    </citation>
    <scope>NUCLEOTIDE SEQUENCE [LARGE SCALE GENOMIC DNA]</scope>
</reference>
<organism evidence="2 3">
    <name type="scientific">Pseudidiomarina planktonica</name>
    <dbReference type="NCBI Taxonomy" id="1323738"/>
    <lineage>
        <taxon>Bacteria</taxon>
        <taxon>Pseudomonadati</taxon>
        <taxon>Pseudomonadota</taxon>
        <taxon>Gammaproteobacteria</taxon>
        <taxon>Alteromonadales</taxon>
        <taxon>Idiomarinaceae</taxon>
        <taxon>Pseudidiomarina</taxon>
    </lineage>
</organism>
<dbReference type="EMBL" id="FXWH01000001">
    <property type="protein sequence ID" value="SMQ59311.1"/>
    <property type="molecule type" value="Genomic_DNA"/>
</dbReference>